<comment type="caution">
    <text evidence="1">The sequence shown here is derived from an EMBL/GenBank/DDBJ whole genome shotgun (WGS) entry which is preliminary data.</text>
</comment>
<proteinExistence type="predicted"/>
<sequence>MHIIKIHPFIHIRGAIFDGLSGGQRQKIVLAREKIHDSDIILIDEGTSAIDQKATMNILEKLLESNNLLIILMRICDSCLIGKFI</sequence>
<gene>
    <name evidence="1" type="ORF">BN55_00770</name>
</gene>
<protein>
    <submittedName>
        <fullName evidence="1">Uncharacterized protein</fullName>
    </submittedName>
</protein>
<dbReference type="InterPro" id="IPR027417">
    <property type="entry name" value="P-loop_NTPase"/>
</dbReference>
<dbReference type="AlphaFoldDB" id="I7LA19"/>
<dbReference type="STRING" id="1423758.FC41_GL000925"/>
<accession>I7LA19</accession>
<reference evidence="1 2" key="1">
    <citation type="submission" date="2012-06" db="EMBL/GenBank/DDBJ databases">
        <title>Draft Genome Sequence of Lactobacillus hominis Strain CRBIP 24.179T, isolated from human intestine.</title>
        <authorList>
            <person name="Cousin S."/>
            <person name="Ma L."/>
            <person name="Bizet C."/>
            <person name="Loux V."/>
            <person name="Bouchier C."/>
            <person name="Clermont D."/>
            <person name="Creno S."/>
        </authorList>
    </citation>
    <scope>NUCLEOTIDE SEQUENCE [LARGE SCALE GENOMIC DNA]</scope>
    <source>
        <strain evidence="2">CRBIP 24.179T</strain>
    </source>
</reference>
<organism evidence="1 2">
    <name type="scientific">Lactobacillus hominis DSM 23910 = CRBIP 24.179</name>
    <dbReference type="NCBI Taxonomy" id="1423758"/>
    <lineage>
        <taxon>Bacteria</taxon>
        <taxon>Bacillati</taxon>
        <taxon>Bacillota</taxon>
        <taxon>Bacilli</taxon>
        <taxon>Lactobacillales</taxon>
        <taxon>Lactobacillaceae</taxon>
        <taxon>Lactobacillus</taxon>
    </lineage>
</organism>
<evidence type="ECO:0000313" key="1">
    <source>
        <dbReference type="EMBL" id="CCI81869.1"/>
    </source>
</evidence>
<dbReference type="Proteomes" id="UP000009320">
    <property type="component" value="Unassembled WGS sequence"/>
</dbReference>
<name>I7LA19_9LACO</name>
<dbReference type="Gene3D" id="3.40.50.300">
    <property type="entry name" value="P-loop containing nucleotide triphosphate hydrolases"/>
    <property type="match status" value="1"/>
</dbReference>
<dbReference type="PATRIC" id="fig|1423758.3.peg.935"/>
<dbReference type="EMBL" id="CAKE01000010">
    <property type="protein sequence ID" value="CCI81869.1"/>
    <property type="molecule type" value="Genomic_DNA"/>
</dbReference>
<evidence type="ECO:0000313" key="2">
    <source>
        <dbReference type="Proteomes" id="UP000009320"/>
    </source>
</evidence>
<dbReference type="SUPFAM" id="SSF52540">
    <property type="entry name" value="P-loop containing nucleoside triphosphate hydrolases"/>
    <property type="match status" value="1"/>
</dbReference>
<keyword evidence="2" id="KW-1185">Reference proteome</keyword>